<proteinExistence type="predicted"/>
<evidence type="ECO:0000313" key="4">
    <source>
        <dbReference type="EMBL" id="UVR58454.1"/>
    </source>
</evidence>
<feature type="transmembrane region" description="Helical" evidence="1">
    <location>
        <begin position="12"/>
        <end position="32"/>
    </location>
</feature>
<evidence type="ECO:0000313" key="5">
    <source>
        <dbReference type="Proteomes" id="UP000318041"/>
    </source>
</evidence>
<reference evidence="4" key="2">
    <citation type="submission" date="2022-08" db="EMBL/GenBank/DDBJ databases">
        <title>Genome Sequencing of Bacteroides fragilis Group Isolates with Nanopore Technology.</title>
        <authorList>
            <person name="Tisza M.J."/>
            <person name="Smith D."/>
            <person name="Dekker J.P."/>
        </authorList>
    </citation>
    <scope>NUCLEOTIDE SEQUENCE</scope>
    <source>
        <strain evidence="4">BFG-70</strain>
    </source>
</reference>
<reference evidence="3 5" key="1">
    <citation type="submission" date="2019-08" db="EMBL/GenBank/DDBJ databases">
        <title>Genome sequencing of Bacteroides fragilis Sample_iSURF_9.</title>
        <authorList>
            <person name="Chandler J.E."/>
            <person name="Ruoff K.L."/>
            <person name="Price C.E."/>
            <person name="Valls R.A."/>
            <person name="O'Toole G.A."/>
        </authorList>
    </citation>
    <scope>NUCLEOTIDE SEQUENCE [LARGE SCALE GENOMIC DNA]</scope>
    <source>
        <strain evidence="3 5">CFPLTA004_1B</strain>
    </source>
</reference>
<accession>A0A5C6L5L1</accession>
<feature type="domain" description="Bacterial Pleckstrin homology" evidence="2">
    <location>
        <begin position="68"/>
        <end position="161"/>
    </location>
</feature>
<feature type="transmembrane region" description="Helical" evidence="1">
    <location>
        <begin position="44"/>
        <end position="70"/>
    </location>
</feature>
<dbReference type="Pfam" id="PF10882">
    <property type="entry name" value="bPH_5"/>
    <property type="match status" value="1"/>
</dbReference>
<keyword evidence="1" id="KW-0812">Transmembrane</keyword>
<keyword evidence="1" id="KW-0472">Membrane</keyword>
<name>A0A5C6L5L1_BACFG</name>
<dbReference type="AlphaFoldDB" id="A0A5C6L5L1"/>
<dbReference type="Proteomes" id="UP000318041">
    <property type="component" value="Unassembled WGS sequence"/>
</dbReference>
<gene>
    <name evidence="3" type="ORF">FSA08_15005</name>
    <name evidence="4" type="ORF">NXX45_10555</name>
</gene>
<dbReference type="EMBL" id="VOHY01000012">
    <property type="protein sequence ID" value="TWV71671.1"/>
    <property type="molecule type" value="Genomic_DNA"/>
</dbReference>
<organism evidence="3 5">
    <name type="scientific">Bacteroides fragilis</name>
    <dbReference type="NCBI Taxonomy" id="817"/>
    <lineage>
        <taxon>Bacteria</taxon>
        <taxon>Pseudomonadati</taxon>
        <taxon>Bacteroidota</taxon>
        <taxon>Bacteroidia</taxon>
        <taxon>Bacteroidales</taxon>
        <taxon>Bacteroidaceae</taxon>
        <taxon>Bacteroides</taxon>
    </lineage>
</organism>
<sequence>MSVYKSKFQPIMERWSLVLKIVLLTTGLMFLLRTFMLQSLQDQIASLLLGIILVSIYIYMLIVIPSFICLEKDQLVIKRVFGKKCIPYSCIKNAFVYDGVQNDVRYFGSNGFLGYIGVMGSTHYGKYYSYVKNPNQQIFILTEKKNYLLSCENRDMFIKDLLIHL</sequence>
<protein>
    <submittedName>
        <fullName evidence="4">PH domain-containing protein</fullName>
    </submittedName>
</protein>
<keyword evidence="1" id="KW-1133">Transmembrane helix</keyword>
<dbReference type="EMBL" id="CP103216">
    <property type="protein sequence ID" value="UVR58454.1"/>
    <property type="molecule type" value="Genomic_DNA"/>
</dbReference>
<evidence type="ECO:0000259" key="2">
    <source>
        <dbReference type="Pfam" id="PF10882"/>
    </source>
</evidence>
<dbReference type="InterPro" id="IPR027783">
    <property type="entry name" value="Bacterial_PH-related"/>
</dbReference>
<dbReference type="Proteomes" id="UP001060330">
    <property type="component" value="Chromosome"/>
</dbReference>
<dbReference type="RefSeq" id="WP_008659045.1">
    <property type="nucleotide sequence ID" value="NZ_CAAKNW010000006.1"/>
</dbReference>
<evidence type="ECO:0000256" key="1">
    <source>
        <dbReference type="SAM" id="Phobius"/>
    </source>
</evidence>
<evidence type="ECO:0000313" key="3">
    <source>
        <dbReference type="EMBL" id="TWV71671.1"/>
    </source>
</evidence>